<protein>
    <submittedName>
        <fullName evidence="1">Uncharacterized protein</fullName>
    </submittedName>
</protein>
<accession>A0A1D3MLA6</accession>
<reference evidence="1 2" key="1">
    <citation type="submission" date="2016-08" db="EMBL/GenBank/DDBJ databases">
        <authorList>
            <person name="Seilhamer J.J."/>
        </authorList>
    </citation>
    <scope>NUCLEOTIDE SEQUENCE [LARGE SCALE GENOMIC DNA]</scope>
    <source>
        <strain evidence="1 2">SDA_GO95</strain>
    </source>
</reference>
<proteinExistence type="predicted"/>
<evidence type="ECO:0000313" key="1">
    <source>
        <dbReference type="EMBL" id="SCB68003.1"/>
    </source>
</evidence>
<dbReference type="EMBL" id="FMAK01000031">
    <property type="protein sequence ID" value="SCB68003.1"/>
    <property type="molecule type" value="Genomic_DNA"/>
</dbReference>
<gene>
    <name evidence="1" type="ORF">BWGO95_02134</name>
</gene>
<dbReference type="Proteomes" id="UP000195696">
    <property type="component" value="Unassembled WGS sequence"/>
</dbReference>
<evidence type="ECO:0000313" key="2">
    <source>
        <dbReference type="Proteomes" id="UP000195696"/>
    </source>
</evidence>
<name>A0A1D3MLA6_BACMY</name>
<sequence>MKAYYNKERNEKDI</sequence>
<organism evidence="1 2">
    <name type="scientific">Bacillus mycoides</name>
    <dbReference type="NCBI Taxonomy" id="1405"/>
    <lineage>
        <taxon>Bacteria</taxon>
        <taxon>Bacillati</taxon>
        <taxon>Bacillota</taxon>
        <taxon>Bacilli</taxon>
        <taxon>Bacillales</taxon>
        <taxon>Bacillaceae</taxon>
        <taxon>Bacillus</taxon>
        <taxon>Bacillus cereus group</taxon>
    </lineage>
</organism>